<feature type="compositionally biased region" description="Basic and acidic residues" evidence="1">
    <location>
        <begin position="407"/>
        <end position="422"/>
    </location>
</feature>
<reference evidence="2" key="2">
    <citation type="journal article" date="2015" name="Data Brief">
        <title>Shoot transcriptome of the giant reed, Arundo donax.</title>
        <authorList>
            <person name="Barrero R.A."/>
            <person name="Guerrero F.D."/>
            <person name="Moolhuijzen P."/>
            <person name="Goolsby J.A."/>
            <person name="Tidwell J."/>
            <person name="Bellgard S.E."/>
            <person name="Bellgard M.I."/>
        </authorList>
    </citation>
    <scope>NUCLEOTIDE SEQUENCE</scope>
    <source>
        <tissue evidence="2">Shoot tissue taken approximately 20 cm above the soil surface</tissue>
    </source>
</reference>
<proteinExistence type="predicted"/>
<protein>
    <submittedName>
        <fullName evidence="2">Uncharacterized protein</fullName>
    </submittedName>
</protein>
<feature type="region of interest" description="Disordered" evidence="1">
    <location>
        <begin position="121"/>
        <end position="196"/>
    </location>
</feature>
<sequence>MATAFSIRGYAENRRGTVAAELGPFGFAVKDLPAMEVRLFRWWEDELAAIKAAEADEDEEEAPGKGRSPKKRSISDLFAAAPPVNASGLGDAAEEDGEVLCSIVRRSKEKKRKRRLEAAAAAAAEEETTGGEGSEAEGNFARKKAPDKSNSQDELDTPEASKESEEEHHLSTEKGKTPDLKGRKHGKVNNLQKKKADMLKYIESRKSVKVGKQRETKRKGPLHSILKKFTKHTSVKMVKEKRGNSKVTGVIELCRKSVKRVKFSEANDVLGSKKQSSKISQLESLCQIFSDAMNSSSSSTDMSSEGDRHIVAESSGSHMPDKAFTKAKEANKNTNHENYRQVSNTGLSTDLLDLNQALPESTDLNDPYIPNSDVSYLEHTQGGTFSSDQQVLNNGIGKQKILSLDPHGQEHQQHTTDLETRTKGKSPYALPNRTVQDSVQLQQSWCSMSLHQGVSQLSTGGGPPSCHCRECNLSHSKNPNFHTEMNVPQESRPAAGQTVRLMGKDLTVSKTIVDYFAETAQNHTVSSTKDNLSTNLVLELPRQGQPYLSLQAPSISIISANSASTAFVSASSANTAQAQFGFRTPHNLSHPLSTANVFSGHSSPYEDRSRDFTNLQSHRNVILGCPTLPSHGTAALLQNSSAPWRYYSDHSTRTESPSAPYLPRITQHVTPSSDYHANLPQPYGVYSASSSVHRHDSAGFTWSRPDRIVRGVSDSTASTALPSRNADAGTARVVPENSNTPSSSRYVVRSGPVKLSAGVKHILVPSENTEDDSSAPVYSCVSFGSSNGYVSAPQNKGTDLRKF</sequence>
<reference evidence="2" key="1">
    <citation type="submission" date="2014-09" db="EMBL/GenBank/DDBJ databases">
        <authorList>
            <person name="Magalhaes I.L.F."/>
            <person name="Oliveira U."/>
            <person name="Santos F.R."/>
            <person name="Vidigal T.H.D.A."/>
            <person name="Brescovit A.D."/>
            <person name="Santos A.J."/>
        </authorList>
    </citation>
    <scope>NUCLEOTIDE SEQUENCE</scope>
    <source>
        <tissue evidence="2">Shoot tissue taken approximately 20 cm above the soil surface</tissue>
    </source>
</reference>
<name>A0A0A8ZVU1_ARUDO</name>
<dbReference type="PANTHER" id="PTHR36892">
    <property type="entry name" value="OS01G0201800 PROTEIN"/>
    <property type="match status" value="1"/>
</dbReference>
<dbReference type="PANTHER" id="PTHR36892:SF10">
    <property type="entry name" value="OS01G0201900 PROTEIN"/>
    <property type="match status" value="1"/>
</dbReference>
<dbReference type="AlphaFoldDB" id="A0A0A8ZVU1"/>
<feature type="compositionally biased region" description="Basic and acidic residues" evidence="1">
    <location>
        <begin position="159"/>
        <end position="181"/>
    </location>
</feature>
<feature type="region of interest" description="Disordered" evidence="1">
    <location>
        <begin position="714"/>
        <end position="746"/>
    </location>
</feature>
<evidence type="ECO:0000313" key="2">
    <source>
        <dbReference type="EMBL" id="JAD43489.1"/>
    </source>
</evidence>
<feature type="region of interest" description="Disordered" evidence="1">
    <location>
        <begin position="53"/>
        <end position="95"/>
    </location>
</feature>
<organism evidence="2">
    <name type="scientific">Arundo donax</name>
    <name type="common">Giant reed</name>
    <name type="synonym">Donax arundinaceus</name>
    <dbReference type="NCBI Taxonomy" id="35708"/>
    <lineage>
        <taxon>Eukaryota</taxon>
        <taxon>Viridiplantae</taxon>
        <taxon>Streptophyta</taxon>
        <taxon>Embryophyta</taxon>
        <taxon>Tracheophyta</taxon>
        <taxon>Spermatophyta</taxon>
        <taxon>Magnoliopsida</taxon>
        <taxon>Liliopsida</taxon>
        <taxon>Poales</taxon>
        <taxon>Poaceae</taxon>
        <taxon>PACMAD clade</taxon>
        <taxon>Arundinoideae</taxon>
        <taxon>Arundineae</taxon>
        <taxon>Arundo</taxon>
    </lineage>
</organism>
<accession>A0A0A8ZVU1</accession>
<evidence type="ECO:0000256" key="1">
    <source>
        <dbReference type="SAM" id="MobiDB-lite"/>
    </source>
</evidence>
<feature type="compositionally biased region" description="Polar residues" evidence="1">
    <location>
        <begin position="736"/>
        <end position="745"/>
    </location>
</feature>
<dbReference type="EMBL" id="GBRH01254406">
    <property type="protein sequence ID" value="JAD43489.1"/>
    <property type="molecule type" value="Transcribed_RNA"/>
</dbReference>
<feature type="region of interest" description="Disordered" evidence="1">
    <location>
        <begin position="406"/>
        <end position="426"/>
    </location>
</feature>